<keyword evidence="10" id="KW-1185">Reference proteome</keyword>
<dbReference type="InterPro" id="IPR011989">
    <property type="entry name" value="ARM-like"/>
</dbReference>
<dbReference type="Pfam" id="PF08324">
    <property type="entry name" value="PUL"/>
    <property type="match status" value="1"/>
</dbReference>
<dbReference type="CDD" id="cd00200">
    <property type="entry name" value="WD40"/>
    <property type="match status" value="1"/>
</dbReference>
<keyword evidence="2" id="KW-0963">Cytoplasm</keyword>
<evidence type="ECO:0000256" key="1">
    <source>
        <dbReference type="ARBA" id="ARBA00004496"/>
    </source>
</evidence>
<sequence>FKLSVQLEGHTADVRSVASTQGSSSSDVLILSGSRDGTARVWGKDHNQTSKRDLHCKFILEGQAGFVNSCAWMREQDGSSIALSGGQDHLVNAYIIPQSGSASSPTSLTPDFTLLGHNDNVCALDVLQGTNGYIVSGSWDKTARVWKNWECVATLAGHTQAVWAVLALNEDLVLTAAADKIVRLYSISKAAKEGEKSKPIATFAGNTDAVRGLVRLNERTFASCGNDGNINIYPIIDAASANSQAPVQPIQTLSGHTSFVYSLSLLESGDLISSGEDRSVRIWRNGSLHQTITIPAISVWSVTGMPNGDLACGSSDGFVRVFTTVGQKYADPDILQAYDAAVSSQSLNKAQVGDVQKESLPGAEALADPGKEGQVKMVKNGDLVEAHQYSSSSGQWVKIGEVVGGVGSSQRKLHDGKEYDYVFDVDIQDGVPPLKLPYNASENPYVAAQRFLEKNELPFGYLDQVVKFIETNTEGVQLGAADQFRDPYTGGTSYRPGGSAPTAPTQATPAASMPPTSSTASSTTSILPHTSALTFKQFNEQGAKSKIAELNAQLPSEVAFSTQESSVVEGILSKLSQSQFAIDADQVNSLKSIIERWPITHRFPLVDVYRLISIQASTNALEVAEFSLTAAQWKDSWPQSPAEAKGRQTLSMLALRAIANALSVSNDANQSAKVLAHLNQANHFKELSKPGRTAYATVLLDASIGLVKGEEKAKQSLATSLLPLINTVVETESKSGDRDTETIYRSEMAFGNLIISSVAGSLKVMDVQQVLQAIKAASAA</sequence>
<dbReference type="GO" id="GO:0005737">
    <property type="term" value="C:cytoplasm"/>
    <property type="evidence" value="ECO:0007669"/>
    <property type="project" value="UniProtKB-SubCell"/>
</dbReference>
<dbReference type="InterPro" id="IPR038122">
    <property type="entry name" value="PFU_sf"/>
</dbReference>
<feature type="non-terminal residue" evidence="9">
    <location>
        <position position="780"/>
    </location>
</feature>
<dbReference type="GeneID" id="37017621"/>
<organism evidence="9 10">
    <name type="scientific">Meira miltonrushii</name>
    <dbReference type="NCBI Taxonomy" id="1280837"/>
    <lineage>
        <taxon>Eukaryota</taxon>
        <taxon>Fungi</taxon>
        <taxon>Dikarya</taxon>
        <taxon>Basidiomycota</taxon>
        <taxon>Ustilaginomycotina</taxon>
        <taxon>Exobasidiomycetes</taxon>
        <taxon>Exobasidiales</taxon>
        <taxon>Brachybasidiaceae</taxon>
        <taxon>Meira</taxon>
    </lineage>
</organism>
<evidence type="ECO:0000259" key="7">
    <source>
        <dbReference type="PROSITE" id="PS51394"/>
    </source>
</evidence>
<evidence type="ECO:0000313" key="9">
    <source>
        <dbReference type="EMBL" id="PWN38063.1"/>
    </source>
</evidence>
<dbReference type="InterPro" id="IPR013535">
    <property type="entry name" value="PUL_dom"/>
</dbReference>
<dbReference type="InterPro" id="IPR036322">
    <property type="entry name" value="WD40_repeat_dom_sf"/>
</dbReference>
<evidence type="ECO:0000256" key="3">
    <source>
        <dbReference type="ARBA" id="ARBA00022574"/>
    </source>
</evidence>
<name>A0A316VNR9_9BASI</name>
<dbReference type="FunCoup" id="A0A316VNR9">
    <property type="interactions" value="1002"/>
</dbReference>
<feature type="repeat" description="WD" evidence="5">
    <location>
        <begin position="114"/>
        <end position="147"/>
    </location>
</feature>
<dbReference type="Pfam" id="PF00400">
    <property type="entry name" value="WD40"/>
    <property type="match status" value="4"/>
</dbReference>
<dbReference type="AlphaFoldDB" id="A0A316VNR9"/>
<feature type="repeat" description="WD" evidence="5">
    <location>
        <begin position="253"/>
        <end position="283"/>
    </location>
</feature>
<evidence type="ECO:0000256" key="2">
    <source>
        <dbReference type="ARBA" id="ARBA00022490"/>
    </source>
</evidence>
<dbReference type="Gene3D" id="2.130.10.10">
    <property type="entry name" value="YVTN repeat-like/Quinoprotein amine dehydrogenase"/>
    <property type="match status" value="1"/>
</dbReference>
<feature type="compositionally biased region" description="Low complexity" evidence="6">
    <location>
        <begin position="499"/>
        <end position="524"/>
    </location>
</feature>
<dbReference type="GO" id="GO:0005634">
    <property type="term" value="C:nucleus"/>
    <property type="evidence" value="ECO:0007669"/>
    <property type="project" value="TreeGrafter"/>
</dbReference>
<dbReference type="GO" id="GO:0043130">
    <property type="term" value="F:ubiquitin binding"/>
    <property type="evidence" value="ECO:0007669"/>
    <property type="project" value="TreeGrafter"/>
</dbReference>
<evidence type="ECO:0000313" key="10">
    <source>
        <dbReference type="Proteomes" id="UP000245771"/>
    </source>
</evidence>
<dbReference type="EMBL" id="KZ819602">
    <property type="protein sequence ID" value="PWN38063.1"/>
    <property type="molecule type" value="Genomic_DNA"/>
</dbReference>
<dbReference type="GO" id="GO:0010992">
    <property type="term" value="P:ubiquitin recycling"/>
    <property type="evidence" value="ECO:0007669"/>
    <property type="project" value="TreeGrafter"/>
</dbReference>
<protein>
    <submittedName>
        <fullName evidence="9">PFU-domain-containing protein</fullName>
    </submittedName>
</protein>
<dbReference type="Proteomes" id="UP000245771">
    <property type="component" value="Unassembled WGS sequence"/>
</dbReference>
<keyword evidence="4" id="KW-0677">Repeat</keyword>
<gene>
    <name evidence="9" type="ORF">FA14DRAFT_108370</name>
</gene>
<evidence type="ECO:0000259" key="8">
    <source>
        <dbReference type="PROSITE" id="PS51396"/>
    </source>
</evidence>
<keyword evidence="3 5" id="KW-0853">WD repeat</keyword>
<dbReference type="InterPro" id="IPR015155">
    <property type="entry name" value="PFU"/>
</dbReference>
<dbReference type="STRING" id="1280837.A0A316VNR9"/>
<dbReference type="SUPFAM" id="SSF50978">
    <property type="entry name" value="WD40 repeat-like"/>
    <property type="match status" value="1"/>
</dbReference>
<dbReference type="RefSeq" id="XP_025358365.1">
    <property type="nucleotide sequence ID" value="XM_025495840.1"/>
</dbReference>
<evidence type="ECO:0000256" key="4">
    <source>
        <dbReference type="ARBA" id="ARBA00022737"/>
    </source>
</evidence>
<dbReference type="GO" id="GO:0043161">
    <property type="term" value="P:proteasome-mediated ubiquitin-dependent protein catabolic process"/>
    <property type="evidence" value="ECO:0007669"/>
    <property type="project" value="TreeGrafter"/>
</dbReference>
<dbReference type="PROSITE" id="PS51394">
    <property type="entry name" value="PFU"/>
    <property type="match status" value="1"/>
</dbReference>
<dbReference type="InterPro" id="IPR015943">
    <property type="entry name" value="WD40/YVTN_repeat-like_dom_sf"/>
</dbReference>
<dbReference type="Gene3D" id="1.25.10.10">
    <property type="entry name" value="Leucine-rich Repeat Variant"/>
    <property type="match status" value="1"/>
</dbReference>
<dbReference type="PANTHER" id="PTHR19849">
    <property type="entry name" value="PHOSPHOLIPASE A-2-ACTIVATING PROTEIN"/>
    <property type="match status" value="1"/>
</dbReference>
<dbReference type="PROSITE" id="PS51396">
    <property type="entry name" value="PUL"/>
    <property type="match status" value="1"/>
</dbReference>
<dbReference type="InParanoid" id="A0A316VNR9"/>
<dbReference type="OrthoDB" id="10265988at2759"/>
<dbReference type="PROSITE" id="PS50294">
    <property type="entry name" value="WD_REPEATS_REGION"/>
    <property type="match status" value="1"/>
</dbReference>
<evidence type="ECO:0000256" key="6">
    <source>
        <dbReference type="SAM" id="MobiDB-lite"/>
    </source>
</evidence>
<dbReference type="PANTHER" id="PTHR19849:SF0">
    <property type="entry name" value="PHOSPHOLIPASE A-2-ACTIVATING PROTEIN"/>
    <property type="match status" value="1"/>
</dbReference>
<dbReference type="Pfam" id="PF09070">
    <property type="entry name" value="PFU"/>
    <property type="match status" value="1"/>
</dbReference>
<feature type="region of interest" description="Disordered" evidence="6">
    <location>
        <begin position="480"/>
        <end position="524"/>
    </location>
</feature>
<feature type="domain" description="PUL" evidence="8">
    <location>
        <begin position="525"/>
        <end position="780"/>
    </location>
</feature>
<dbReference type="Gene3D" id="3.10.20.870">
    <property type="entry name" value="PFU (PLAA family ubiquitin binding), C-terminal domain"/>
    <property type="match status" value="1"/>
</dbReference>
<comment type="subcellular location">
    <subcellularLocation>
        <location evidence="1">Cytoplasm</location>
    </subcellularLocation>
</comment>
<proteinExistence type="predicted"/>
<dbReference type="SMART" id="SM00320">
    <property type="entry name" value="WD40"/>
    <property type="match status" value="7"/>
</dbReference>
<feature type="non-terminal residue" evidence="9">
    <location>
        <position position="1"/>
    </location>
</feature>
<reference evidence="9 10" key="1">
    <citation type="journal article" date="2018" name="Mol. Biol. Evol.">
        <title>Broad Genomic Sampling Reveals a Smut Pathogenic Ancestry of the Fungal Clade Ustilaginomycotina.</title>
        <authorList>
            <person name="Kijpornyongpan T."/>
            <person name="Mondo S.J."/>
            <person name="Barry K."/>
            <person name="Sandor L."/>
            <person name="Lee J."/>
            <person name="Lipzen A."/>
            <person name="Pangilinan J."/>
            <person name="LaButti K."/>
            <person name="Hainaut M."/>
            <person name="Henrissat B."/>
            <person name="Grigoriev I.V."/>
            <person name="Spatafora J.W."/>
            <person name="Aime M.C."/>
        </authorList>
    </citation>
    <scope>NUCLEOTIDE SEQUENCE [LARGE SCALE GENOMIC DNA]</scope>
    <source>
        <strain evidence="9 10">MCA 3882</strain>
    </source>
</reference>
<dbReference type="PROSITE" id="PS50082">
    <property type="entry name" value="WD_REPEATS_2"/>
    <property type="match status" value="3"/>
</dbReference>
<feature type="repeat" description="WD" evidence="5">
    <location>
        <begin position="7"/>
        <end position="42"/>
    </location>
</feature>
<evidence type="ECO:0000256" key="5">
    <source>
        <dbReference type="PROSITE-ProRule" id="PRU00221"/>
    </source>
</evidence>
<feature type="domain" description="PFU" evidence="7">
    <location>
        <begin position="388"/>
        <end position="483"/>
    </location>
</feature>
<dbReference type="InterPro" id="IPR001680">
    <property type="entry name" value="WD40_rpt"/>
</dbReference>
<accession>A0A316VNR9</accession>